<gene>
    <name evidence="1" type="ORF">BLA39750_06251</name>
</gene>
<organism evidence="1 2">
    <name type="scientific">Burkholderia lata (strain ATCC 17760 / DSM 23089 / LMG 22485 / NCIMB 9086 / R18194 / 383)</name>
    <dbReference type="NCBI Taxonomy" id="482957"/>
    <lineage>
        <taxon>Bacteria</taxon>
        <taxon>Pseudomonadati</taxon>
        <taxon>Pseudomonadota</taxon>
        <taxon>Betaproteobacteria</taxon>
        <taxon>Burkholderiales</taxon>
        <taxon>Burkholderiaceae</taxon>
        <taxon>Burkholderia</taxon>
        <taxon>Burkholderia cepacia complex</taxon>
    </lineage>
</organism>
<sequence length="289" mass="32238">MTNPTMTREQFERDDFNDRCLFTGVPITGKKKGEHVIPRWLIEDYGLQGQRIEMGDAARQAAMKEFRSPADRDANGAFGKLEEKIKLGRASIDELHLWQKKISAGMVLNHWRMARNVRHPGAPLQFDARYLAFALQDFRMEFAEHLSGPYARTGSTLCLPTCIPSGWIAHAFGATVKEHDAGHDAILPFGMVAISHRGQLIVSVLFDPERTFESHRLKQEWAAAKLDVSQSPLPVQTALAVGFTEYIAAASEETFGEPQPFDRLLEMVAYQLGIEIDPATAQYGPRAAG</sequence>
<evidence type="ECO:0000313" key="1">
    <source>
        <dbReference type="EMBL" id="VWD51942.1"/>
    </source>
</evidence>
<protein>
    <submittedName>
        <fullName evidence="1">Uncharacterized protein</fullName>
    </submittedName>
</protein>
<accession>A0A6P3AWU4</accession>
<name>A0A6P3AWU4_BURL3</name>
<dbReference type="AlphaFoldDB" id="A0A6P3AWU4"/>
<dbReference type="EMBL" id="CABVQN010000040">
    <property type="protein sequence ID" value="VWD51942.1"/>
    <property type="molecule type" value="Genomic_DNA"/>
</dbReference>
<reference evidence="1 2" key="1">
    <citation type="submission" date="2019-09" db="EMBL/GenBank/DDBJ databases">
        <authorList>
            <person name="Depoorter E."/>
        </authorList>
    </citation>
    <scope>NUCLEOTIDE SEQUENCE [LARGE SCALE GENOMIC DNA]</scope>
    <source>
        <strain evidence="1">R-39750</strain>
    </source>
</reference>
<evidence type="ECO:0000313" key="2">
    <source>
        <dbReference type="Proteomes" id="UP000494110"/>
    </source>
</evidence>
<proteinExistence type="predicted"/>
<dbReference type="RefSeq" id="WP_175015466.1">
    <property type="nucleotide sequence ID" value="NZ_CABVQN010000040.1"/>
</dbReference>
<dbReference type="Proteomes" id="UP000494110">
    <property type="component" value="Unassembled WGS sequence"/>
</dbReference>